<evidence type="ECO:0000313" key="1">
    <source>
        <dbReference type="EMBL" id="MPC92463.1"/>
    </source>
</evidence>
<dbReference type="EMBL" id="VSRR010091356">
    <property type="protein sequence ID" value="MPC92463.1"/>
    <property type="molecule type" value="Genomic_DNA"/>
</dbReference>
<protein>
    <submittedName>
        <fullName evidence="1">Uncharacterized protein</fullName>
    </submittedName>
</protein>
<organism evidence="1 2">
    <name type="scientific">Portunus trituberculatus</name>
    <name type="common">Swimming crab</name>
    <name type="synonym">Neptunus trituberculatus</name>
    <dbReference type="NCBI Taxonomy" id="210409"/>
    <lineage>
        <taxon>Eukaryota</taxon>
        <taxon>Metazoa</taxon>
        <taxon>Ecdysozoa</taxon>
        <taxon>Arthropoda</taxon>
        <taxon>Crustacea</taxon>
        <taxon>Multicrustacea</taxon>
        <taxon>Malacostraca</taxon>
        <taxon>Eumalacostraca</taxon>
        <taxon>Eucarida</taxon>
        <taxon>Decapoda</taxon>
        <taxon>Pleocyemata</taxon>
        <taxon>Brachyura</taxon>
        <taxon>Eubrachyura</taxon>
        <taxon>Portunoidea</taxon>
        <taxon>Portunidae</taxon>
        <taxon>Portuninae</taxon>
        <taxon>Portunus</taxon>
    </lineage>
</organism>
<comment type="caution">
    <text evidence="1">The sequence shown here is derived from an EMBL/GenBank/DDBJ whole genome shotgun (WGS) entry which is preliminary data.</text>
</comment>
<gene>
    <name evidence="1" type="ORF">E2C01_087554</name>
</gene>
<sequence>MQCDFPYYYCLVCLLSLISFPVNCKHIKYSFQLCLSENLKCLFCFAYHCSIIVSTEVGVLRVVMEILAIFGPSWCGAGLTATVSCCFFVTATVDCRYGCAGQD</sequence>
<accession>A0A5B7JDP1</accession>
<keyword evidence="2" id="KW-1185">Reference proteome</keyword>
<proteinExistence type="predicted"/>
<reference evidence="1 2" key="1">
    <citation type="submission" date="2019-05" db="EMBL/GenBank/DDBJ databases">
        <title>Another draft genome of Portunus trituberculatus and its Hox gene families provides insights of decapod evolution.</title>
        <authorList>
            <person name="Jeong J.-H."/>
            <person name="Song I."/>
            <person name="Kim S."/>
            <person name="Choi T."/>
            <person name="Kim D."/>
            <person name="Ryu S."/>
            <person name="Kim W."/>
        </authorList>
    </citation>
    <scope>NUCLEOTIDE SEQUENCE [LARGE SCALE GENOMIC DNA]</scope>
    <source>
        <tissue evidence="1">Muscle</tissue>
    </source>
</reference>
<evidence type="ECO:0000313" key="2">
    <source>
        <dbReference type="Proteomes" id="UP000324222"/>
    </source>
</evidence>
<dbReference type="AlphaFoldDB" id="A0A5B7JDP1"/>
<dbReference type="Proteomes" id="UP000324222">
    <property type="component" value="Unassembled WGS sequence"/>
</dbReference>
<name>A0A5B7JDP1_PORTR</name>